<evidence type="ECO:0000313" key="1">
    <source>
        <dbReference type="EMBL" id="PSJ31470.1"/>
    </source>
</evidence>
<evidence type="ECO:0000313" key="2">
    <source>
        <dbReference type="Proteomes" id="UP000241434"/>
    </source>
</evidence>
<dbReference type="NCBIfam" id="NF041553">
    <property type="entry name" value="CBO2463_dom"/>
    <property type="match status" value="2"/>
</dbReference>
<dbReference type="Proteomes" id="UP000241434">
    <property type="component" value="Unassembled WGS sequence"/>
</dbReference>
<proteinExistence type="predicted"/>
<accession>A0A2P7Q0K9</accession>
<dbReference type="AlphaFoldDB" id="A0A2P7Q0K9"/>
<organism evidence="1 2">
    <name type="scientific">Peptostreptococcus russellii</name>
    <dbReference type="NCBI Taxonomy" id="215200"/>
    <lineage>
        <taxon>Bacteria</taxon>
        <taxon>Bacillati</taxon>
        <taxon>Bacillota</taxon>
        <taxon>Clostridia</taxon>
        <taxon>Peptostreptococcales</taxon>
        <taxon>Peptostreptococcaceae</taxon>
        <taxon>Peptostreptococcus</taxon>
    </lineage>
</organism>
<comment type="caution">
    <text evidence="1">The sequence shown here is derived from an EMBL/GenBank/DDBJ whole genome shotgun (WGS) entry which is preliminary data.</text>
</comment>
<keyword evidence="2" id="KW-1185">Reference proteome</keyword>
<dbReference type="InterPro" id="IPR048108">
    <property type="entry name" value="CBO2463_dom"/>
</dbReference>
<name>A0A2P7Q0K9_9FIRM</name>
<gene>
    <name evidence="1" type="ORF">UF10_02165</name>
</gene>
<dbReference type="RefSeq" id="WP_106776191.1">
    <property type="nucleotide sequence ID" value="NZ_JBGGGQ010000001.1"/>
</dbReference>
<protein>
    <submittedName>
        <fullName evidence="1">Uncharacterized protein</fullName>
    </submittedName>
</protein>
<dbReference type="EMBL" id="JYGE01000003">
    <property type="protein sequence ID" value="PSJ31470.1"/>
    <property type="molecule type" value="Genomic_DNA"/>
</dbReference>
<reference evidence="1" key="1">
    <citation type="thesis" date="2015" institute="Rutgers" country="The State University of New Jersey, 14 College Farm Rd., New Brunswick, NJ, USA">
        <title>Ammonia toxicity in bacteria and its implications for treatment of and resource recovery from highly nitrogenous organic wastes.</title>
        <authorList>
            <person name="Luther A.K."/>
        </authorList>
    </citation>
    <scope>NUCLEOTIDE SEQUENCE</scope>
    <source>
        <strain evidence="1">RT-10B</strain>
    </source>
</reference>
<dbReference type="OrthoDB" id="3233899at2"/>
<sequence length="139" mass="15609">MLNYQINPVLMGGKVKSISAEGVVKINLNGRLGVIKVPQNLFINNEELDVGKKLRFFFSYVKVVDNCLEFDNSDLNAEYGVEPTLLGGVFKEVNDTAVELSIMNGQGSVAVPRRWIFTEKELEENFNCELYLSCIEVLN</sequence>